<feature type="compositionally biased region" description="Polar residues" evidence="1">
    <location>
        <begin position="217"/>
        <end position="232"/>
    </location>
</feature>
<proteinExistence type="predicted"/>
<reference evidence="2 3" key="1">
    <citation type="submission" date="2016-03" db="EMBL/GenBank/DDBJ databases">
        <authorList>
            <person name="Devillers H."/>
        </authorList>
    </citation>
    <scope>NUCLEOTIDE SEQUENCE [LARGE SCALE GENOMIC DNA]</scope>
    <source>
        <strain evidence="2">CBS 6772</strain>
    </source>
</reference>
<feature type="region of interest" description="Disordered" evidence="1">
    <location>
        <begin position="1"/>
        <end position="22"/>
    </location>
</feature>
<keyword evidence="3" id="KW-1185">Reference proteome</keyword>
<dbReference type="InterPro" id="IPR006597">
    <property type="entry name" value="Sel1-like"/>
</dbReference>
<name>A0A1G4MA25_LACFM</name>
<organism evidence="2 3">
    <name type="scientific">Lachancea fermentati</name>
    <name type="common">Zygosaccharomyces fermentati</name>
    <dbReference type="NCBI Taxonomy" id="4955"/>
    <lineage>
        <taxon>Eukaryota</taxon>
        <taxon>Fungi</taxon>
        <taxon>Dikarya</taxon>
        <taxon>Ascomycota</taxon>
        <taxon>Saccharomycotina</taxon>
        <taxon>Saccharomycetes</taxon>
        <taxon>Saccharomycetales</taxon>
        <taxon>Saccharomycetaceae</taxon>
        <taxon>Lachancea</taxon>
    </lineage>
</organism>
<feature type="compositionally biased region" description="Low complexity" evidence="1">
    <location>
        <begin position="276"/>
        <end position="297"/>
    </location>
</feature>
<feature type="compositionally biased region" description="Basic and acidic residues" evidence="1">
    <location>
        <begin position="9"/>
        <end position="22"/>
    </location>
</feature>
<dbReference type="GO" id="GO:0032153">
    <property type="term" value="C:cell division site"/>
    <property type="evidence" value="ECO:0007669"/>
    <property type="project" value="TreeGrafter"/>
</dbReference>
<dbReference type="EMBL" id="LT598485">
    <property type="protein sequence ID" value="SCW00657.1"/>
    <property type="molecule type" value="Genomic_DNA"/>
</dbReference>
<dbReference type="GO" id="GO:0010972">
    <property type="term" value="P:negative regulation of G2/M transition of mitotic cell cycle"/>
    <property type="evidence" value="ECO:0007669"/>
    <property type="project" value="TreeGrafter"/>
</dbReference>
<dbReference type="SUPFAM" id="SSF81901">
    <property type="entry name" value="HCP-like"/>
    <property type="match status" value="1"/>
</dbReference>
<evidence type="ECO:0000313" key="2">
    <source>
        <dbReference type="EMBL" id="SCW00657.1"/>
    </source>
</evidence>
<feature type="compositionally biased region" description="Polar residues" evidence="1">
    <location>
        <begin position="266"/>
        <end position="275"/>
    </location>
</feature>
<dbReference type="InterPro" id="IPR011990">
    <property type="entry name" value="TPR-like_helical_dom_sf"/>
</dbReference>
<feature type="region of interest" description="Disordered" evidence="1">
    <location>
        <begin position="266"/>
        <end position="386"/>
    </location>
</feature>
<feature type="compositionally biased region" description="Polar residues" evidence="1">
    <location>
        <begin position="328"/>
        <end position="346"/>
    </location>
</feature>
<feature type="compositionally biased region" description="Low complexity" evidence="1">
    <location>
        <begin position="347"/>
        <end position="364"/>
    </location>
</feature>
<feature type="compositionally biased region" description="Low complexity" evidence="1">
    <location>
        <begin position="305"/>
        <end position="314"/>
    </location>
</feature>
<dbReference type="OrthoDB" id="2148946at2759"/>
<sequence length="635" mass="71942">MSYSPKKLSPLDDIRQKTSSCKGDEIKRSSDEYLNMFLGKEGNESVLSLDSLQTTERLLDRLDLSTEDEALLQQALREEETRRTQLQDLKQKRVLCMPASGFPSLRHAGGSGNHSNLIDHNSTMHIINGLSNKEKVRPSNRNAIELHFSKYRYSYLVEEESDAEENDGLNPDQSVINQAVSIDKFRLKNYQYTSKMDTLTETYERQNYSFPAPNRPTLKTSQQSPFHTPKGSISSIESKYLIKPSTQSSGDSDLSKASDVRVPHYNSTYNFSTPRKSNSNSSIQQDISSPSKSVSTTKTHKKKSSFSLKNLFRSPKVESIKSPKKDYSTSLESTPVSKNFRFPSNQQDFYSQSSSPSPYTASDSHTPNQQEKHNQGHKPDNNYSLNISDDRASEITESCFKSSMGSISQRKLSLNREKSMESTSHTDSPKLQSGTAYSNYLNHEQDLVPERRIRTAIELRNRGHLKESTEQLRALCNGGYRIGYLLYGLALRHGSGTKQDYKSSFKYLKMAADIQSEELQIFDRAINPFELNDVPYDPPEPLAPALYECGICYLKGYGVEFIDEVKGLKYLEIAASLGHIDSMCLSGTIWSKKSRNRKKDSARAAAWFRLADKRGATLIGAEWIYKDKYMKPRKK</sequence>
<feature type="compositionally biased region" description="Basic and acidic residues" evidence="1">
    <location>
        <begin position="370"/>
        <end position="380"/>
    </location>
</feature>
<dbReference type="Gene3D" id="1.25.40.10">
    <property type="entry name" value="Tetratricopeptide repeat domain"/>
    <property type="match status" value="1"/>
</dbReference>
<protein>
    <submittedName>
        <fullName evidence="2">LAFE_0C09054g1_1</fullName>
    </submittedName>
</protein>
<evidence type="ECO:0000256" key="1">
    <source>
        <dbReference type="SAM" id="MobiDB-lite"/>
    </source>
</evidence>
<gene>
    <name evidence="2" type="ORF">LAFE_0C09054G</name>
</gene>
<dbReference type="SMART" id="SM00671">
    <property type="entry name" value="SEL1"/>
    <property type="match status" value="2"/>
</dbReference>
<feature type="region of interest" description="Disordered" evidence="1">
    <location>
        <begin position="410"/>
        <end position="435"/>
    </location>
</feature>
<dbReference type="Pfam" id="PF08238">
    <property type="entry name" value="Sel1"/>
    <property type="match status" value="3"/>
</dbReference>
<dbReference type="PANTHER" id="PTHR43628">
    <property type="entry name" value="ACTIVATOR OF C KINASE PROTEIN 1-RELATED"/>
    <property type="match status" value="1"/>
</dbReference>
<feature type="compositionally biased region" description="Polar residues" evidence="1">
    <location>
        <begin position="421"/>
        <end position="435"/>
    </location>
</feature>
<dbReference type="AlphaFoldDB" id="A0A1G4MA25"/>
<accession>A0A1G4MA25</accession>
<dbReference type="PANTHER" id="PTHR43628:SF11">
    <property type="entry name" value="PROTEIN DSF2"/>
    <property type="match status" value="1"/>
</dbReference>
<feature type="region of interest" description="Disordered" evidence="1">
    <location>
        <begin position="208"/>
        <end position="232"/>
    </location>
</feature>
<dbReference type="OMA" id="CLSGTIW"/>
<dbReference type="STRING" id="4955.A0A1G4MA25"/>
<dbReference type="InterPro" id="IPR052945">
    <property type="entry name" value="Mitotic_Regulator"/>
</dbReference>
<dbReference type="Proteomes" id="UP000190831">
    <property type="component" value="Chromosome C"/>
</dbReference>
<evidence type="ECO:0000313" key="3">
    <source>
        <dbReference type="Proteomes" id="UP000190831"/>
    </source>
</evidence>
<feature type="compositionally biased region" description="Basic and acidic residues" evidence="1">
    <location>
        <begin position="315"/>
        <end position="327"/>
    </location>
</feature>